<dbReference type="RefSeq" id="WP_013559327.1">
    <property type="nucleotide sequence ID" value="NC_014960.1"/>
</dbReference>
<evidence type="ECO:0000313" key="7">
    <source>
        <dbReference type="Proteomes" id="UP000008922"/>
    </source>
</evidence>
<dbReference type="GO" id="GO:0005829">
    <property type="term" value="C:cytosol"/>
    <property type="evidence" value="ECO:0007669"/>
    <property type="project" value="TreeGrafter"/>
</dbReference>
<dbReference type="HOGENOM" id="CLU_012520_2_4_0"/>
<evidence type="ECO:0000256" key="3">
    <source>
        <dbReference type="ARBA" id="ARBA00016090"/>
    </source>
</evidence>
<dbReference type="STRING" id="926569.ANT_09010"/>
<evidence type="ECO:0000256" key="2">
    <source>
        <dbReference type="ARBA" id="ARBA00012916"/>
    </source>
</evidence>
<dbReference type="InParanoid" id="E8N3C1"/>
<dbReference type="Pfam" id="PF01380">
    <property type="entry name" value="SIS"/>
    <property type="match status" value="1"/>
</dbReference>
<dbReference type="GO" id="GO:0097367">
    <property type="term" value="F:carbohydrate derivative binding"/>
    <property type="evidence" value="ECO:0007669"/>
    <property type="project" value="InterPro"/>
</dbReference>
<dbReference type="CDD" id="cd05008">
    <property type="entry name" value="SIS_GlmS_GlmD_1"/>
    <property type="match status" value="1"/>
</dbReference>
<dbReference type="SUPFAM" id="SSF53697">
    <property type="entry name" value="SIS domain"/>
    <property type="match status" value="1"/>
</dbReference>
<dbReference type="Gene3D" id="3.40.50.10490">
    <property type="entry name" value="Glucose-6-phosphate isomerase like protein, domain 1"/>
    <property type="match status" value="2"/>
</dbReference>
<keyword evidence="6" id="KW-0413">Isomerase</keyword>
<dbReference type="PROSITE" id="PS51464">
    <property type="entry name" value="SIS"/>
    <property type="match status" value="2"/>
</dbReference>
<evidence type="ECO:0000313" key="6">
    <source>
        <dbReference type="EMBL" id="BAJ62935.1"/>
    </source>
</evidence>
<dbReference type="Proteomes" id="UP000008922">
    <property type="component" value="Chromosome"/>
</dbReference>
<evidence type="ECO:0000256" key="4">
    <source>
        <dbReference type="ARBA" id="ARBA00022737"/>
    </source>
</evidence>
<dbReference type="OrthoDB" id="9782098at2"/>
<dbReference type="PANTHER" id="PTHR10937">
    <property type="entry name" value="GLUCOSAMINE--FRUCTOSE-6-PHOSPHATE AMINOTRANSFERASE, ISOMERIZING"/>
    <property type="match status" value="1"/>
</dbReference>
<feature type="domain" description="SIS" evidence="5">
    <location>
        <begin position="194"/>
        <end position="328"/>
    </location>
</feature>
<name>E8N3C1_ANATU</name>
<keyword evidence="4" id="KW-0677">Repeat</keyword>
<dbReference type="InterPro" id="IPR035490">
    <property type="entry name" value="GlmS/FrlB_SIS"/>
</dbReference>
<dbReference type="GO" id="GO:0004360">
    <property type="term" value="F:glutamine-fructose-6-phosphate transaminase (isomerizing) activity"/>
    <property type="evidence" value="ECO:0007669"/>
    <property type="project" value="UniProtKB-EC"/>
</dbReference>
<dbReference type="AlphaFoldDB" id="E8N3C1"/>
<dbReference type="GO" id="GO:0016853">
    <property type="term" value="F:isomerase activity"/>
    <property type="evidence" value="ECO:0007669"/>
    <property type="project" value="UniProtKB-KW"/>
</dbReference>
<dbReference type="GO" id="GO:0006487">
    <property type="term" value="P:protein N-linked glycosylation"/>
    <property type="evidence" value="ECO:0007669"/>
    <property type="project" value="TreeGrafter"/>
</dbReference>
<organism evidence="6 7">
    <name type="scientific">Anaerolinea thermophila (strain DSM 14523 / JCM 11388 / NBRC 100420 / UNI-1)</name>
    <dbReference type="NCBI Taxonomy" id="926569"/>
    <lineage>
        <taxon>Bacteria</taxon>
        <taxon>Bacillati</taxon>
        <taxon>Chloroflexota</taxon>
        <taxon>Anaerolineae</taxon>
        <taxon>Anaerolineales</taxon>
        <taxon>Anaerolineaceae</taxon>
        <taxon>Anaerolinea</taxon>
    </lineage>
</organism>
<feature type="domain" description="SIS" evidence="5">
    <location>
        <begin position="30"/>
        <end position="167"/>
    </location>
</feature>
<dbReference type="KEGG" id="atm:ANT_09010"/>
<dbReference type="PANTHER" id="PTHR10937:SF0">
    <property type="entry name" value="GLUTAMINE--FRUCTOSE-6-PHOSPHATE TRANSAMINASE (ISOMERIZING)"/>
    <property type="match status" value="1"/>
</dbReference>
<evidence type="ECO:0000256" key="1">
    <source>
        <dbReference type="ARBA" id="ARBA00001031"/>
    </source>
</evidence>
<dbReference type="GO" id="GO:0006047">
    <property type="term" value="P:UDP-N-acetylglucosamine metabolic process"/>
    <property type="evidence" value="ECO:0007669"/>
    <property type="project" value="TreeGrafter"/>
</dbReference>
<evidence type="ECO:0000259" key="5">
    <source>
        <dbReference type="PROSITE" id="PS51464"/>
    </source>
</evidence>
<dbReference type="InterPro" id="IPR035466">
    <property type="entry name" value="GlmS/AgaS_SIS"/>
</dbReference>
<reference evidence="6 7" key="1">
    <citation type="submission" date="2010-12" db="EMBL/GenBank/DDBJ databases">
        <title>Whole genome sequence of Anaerolinea thermophila UNI-1.</title>
        <authorList>
            <person name="Narita-Yamada S."/>
            <person name="Kishi E."/>
            <person name="Watanabe Y."/>
            <person name="Takasaki K."/>
            <person name="Ankai A."/>
            <person name="Oguchi A."/>
            <person name="Fukui S."/>
            <person name="Takahashi M."/>
            <person name="Yashiro I."/>
            <person name="Hosoyama A."/>
            <person name="Sekiguchi Y."/>
            <person name="Hanada S."/>
            <person name="Fujita N."/>
        </authorList>
    </citation>
    <scope>NUCLEOTIDE SEQUENCE [LARGE SCALE GENOMIC DNA]</scope>
    <source>
        <strain evidence="7">DSM 14523 / JCM 11388 / NBRC 100420 / UNI-1</strain>
    </source>
</reference>
<dbReference type="InterPro" id="IPR046348">
    <property type="entry name" value="SIS_dom_sf"/>
</dbReference>
<dbReference type="GO" id="GO:0006002">
    <property type="term" value="P:fructose 6-phosphate metabolic process"/>
    <property type="evidence" value="ECO:0007669"/>
    <property type="project" value="TreeGrafter"/>
</dbReference>
<proteinExistence type="predicted"/>
<dbReference type="CDD" id="cd05009">
    <property type="entry name" value="SIS_GlmS_GlmD_2"/>
    <property type="match status" value="1"/>
</dbReference>
<dbReference type="InterPro" id="IPR001347">
    <property type="entry name" value="SIS_dom"/>
</dbReference>
<protein>
    <recommendedName>
        <fullName evidence="3">Glutamine--fructose-6-phosphate aminotransferase [isomerizing]</fullName>
        <ecNumber evidence="2">2.6.1.16</ecNumber>
    </recommendedName>
</protein>
<accession>E8N3C1</accession>
<dbReference type="EC" id="2.6.1.16" evidence="2"/>
<sequence length="338" mass="37141">MAYREDILQQPQAVLNTLNRWGMTPSLEQVVHRLRSGEYRRVVLTGMGSSLYALIPLWYRLLDAGIQTLWVETGELLHYGAEWVKPEDLLVVVSQSGRSAEVVELIKRNPSPILGVTNTPESPLAQTAETLVLTDAGEEATVSCKTYVATLTSLALLGEAFLGNDLLQLQRGLEATAFQMEAYLSRVDDHVNHLAGILQGIEHVIYAGRGVSLASAETAGLITKESVKIPAEGMSAAAFRHGPFELISPRLFVLVFEGEEPTRALHRNLVNEVNRLQGRAQLAGESAQDEVFHLQPLNIHVRPLMEILPVQMMTLALAHLRGRIAGEFTLASKVTDVQ</sequence>
<gene>
    <name evidence="6" type="ordered locus">ANT_09010</name>
</gene>
<comment type="catalytic activity">
    <reaction evidence="1">
        <text>D-fructose 6-phosphate + L-glutamine = D-glucosamine 6-phosphate + L-glutamate</text>
        <dbReference type="Rhea" id="RHEA:13237"/>
        <dbReference type="ChEBI" id="CHEBI:29985"/>
        <dbReference type="ChEBI" id="CHEBI:58359"/>
        <dbReference type="ChEBI" id="CHEBI:58725"/>
        <dbReference type="ChEBI" id="CHEBI:61527"/>
        <dbReference type="EC" id="2.6.1.16"/>
    </reaction>
</comment>
<dbReference type="eggNOG" id="COG2222">
    <property type="taxonomic scope" value="Bacteria"/>
</dbReference>
<dbReference type="EMBL" id="AP012029">
    <property type="protein sequence ID" value="BAJ62935.1"/>
    <property type="molecule type" value="Genomic_DNA"/>
</dbReference>
<keyword evidence="7" id="KW-1185">Reference proteome</keyword>